<keyword evidence="3 9" id="KW-0349">Heme</keyword>
<keyword evidence="5" id="KW-0560">Oxidoreductase</keyword>
<evidence type="ECO:0000256" key="6">
    <source>
        <dbReference type="ARBA" id="ARBA00023004"/>
    </source>
</evidence>
<dbReference type="PANTHER" id="PTHR47955">
    <property type="entry name" value="CYTOCHROME P450 FAMILY 71 PROTEIN"/>
    <property type="match status" value="1"/>
</dbReference>
<dbReference type="PANTHER" id="PTHR47955:SF15">
    <property type="entry name" value="CYTOCHROME P450 71A2-LIKE"/>
    <property type="match status" value="1"/>
</dbReference>
<dbReference type="GO" id="GO:0005506">
    <property type="term" value="F:iron ion binding"/>
    <property type="evidence" value="ECO:0007669"/>
    <property type="project" value="InterPro"/>
</dbReference>
<accession>A0A9J6A0G8</accession>
<comment type="cofactor">
    <cofactor evidence="1 9">
        <name>heme</name>
        <dbReference type="ChEBI" id="CHEBI:30413"/>
    </cofactor>
</comment>
<dbReference type="PRINTS" id="PR00463">
    <property type="entry name" value="EP450I"/>
</dbReference>
<keyword evidence="10" id="KW-1133">Transmembrane helix</keyword>
<dbReference type="CDD" id="cd11072">
    <property type="entry name" value="CYP71-like"/>
    <property type="match status" value="4"/>
</dbReference>
<keyword evidence="12" id="KW-1185">Reference proteome</keyword>
<comment type="similarity">
    <text evidence="2">Belongs to the cytochrome P450 family.</text>
</comment>
<dbReference type="OrthoDB" id="1470350at2759"/>
<evidence type="ECO:0008006" key="13">
    <source>
        <dbReference type="Google" id="ProtNLM"/>
    </source>
</evidence>
<feature type="binding site" description="axial binding residue" evidence="9">
    <location>
        <position position="448"/>
    </location>
    <ligand>
        <name>heme</name>
        <dbReference type="ChEBI" id="CHEBI:30413"/>
    </ligand>
    <ligandPart>
        <name>Fe</name>
        <dbReference type="ChEBI" id="CHEBI:18248"/>
    </ligandPart>
</feature>
<dbReference type="Pfam" id="PF00067">
    <property type="entry name" value="p450"/>
    <property type="match status" value="5"/>
</dbReference>
<evidence type="ECO:0000256" key="8">
    <source>
        <dbReference type="ARBA" id="ARBA00055645"/>
    </source>
</evidence>
<name>A0A9J6A0G8_SOLCO</name>
<comment type="function">
    <text evidence="8">May have a role in maturation, such as during flavor formation or other metabolite production specific to aging tissues.</text>
</comment>
<dbReference type="Proteomes" id="UP000824120">
    <property type="component" value="Chromosome 3"/>
</dbReference>
<dbReference type="InterPro" id="IPR036396">
    <property type="entry name" value="Cyt_P450_sf"/>
</dbReference>
<dbReference type="InterPro" id="IPR002401">
    <property type="entry name" value="Cyt_P450_E_grp-I"/>
</dbReference>
<evidence type="ECO:0000256" key="2">
    <source>
        <dbReference type="ARBA" id="ARBA00010617"/>
    </source>
</evidence>
<organism evidence="11 12">
    <name type="scientific">Solanum commersonii</name>
    <name type="common">Commerson's wild potato</name>
    <name type="synonym">Commerson's nightshade</name>
    <dbReference type="NCBI Taxonomy" id="4109"/>
    <lineage>
        <taxon>Eukaryota</taxon>
        <taxon>Viridiplantae</taxon>
        <taxon>Streptophyta</taxon>
        <taxon>Embryophyta</taxon>
        <taxon>Tracheophyta</taxon>
        <taxon>Spermatophyta</taxon>
        <taxon>Magnoliopsida</taxon>
        <taxon>eudicotyledons</taxon>
        <taxon>Gunneridae</taxon>
        <taxon>Pentapetalae</taxon>
        <taxon>asterids</taxon>
        <taxon>lamiids</taxon>
        <taxon>Solanales</taxon>
        <taxon>Solanaceae</taxon>
        <taxon>Solanoideae</taxon>
        <taxon>Solaneae</taxon>
        <taxon>Solanum</taxon>
    </lineage>
</organism>
<evidence type="ECO:0000256" key="4">
    <source>
        <dbReference type="ARBA" id="ARBA00022723"/>
    </source>
</evidence>
<keyword evidence="10" id="KW-0812">Transmembrane</keyword>
<evidence type="ECO:0000313" key="12">
    <source>
        <dbReference type="Proteomes" id="UP000824120"/>
    </source>
</evidence>
<keyword evidence="10" id="KW-0472">Membrane</keyword>
<dbReference type="Gene3D" id="1.10.630.10">
    <property type="entry name" value="Cytochrome P450"/>
    <property type="match status" value="5"/>
</dbReference>
<dbReference type="GO" id="GO:0016705">
    <property type="term" value="F:oxidoreductase activity, acting on paired donors, with incorporation or reduction of molecular oxygen"/>
    <property type="evidence" value="ECO:0007669"/>
    <property type="project" value="InterPro"/>
</dbReference>
<evidence type="ECO:0000256" key="9">
    <source>
        <dbReference type="PIRSR" id="PIRSR602401-1"/>
    </source>
</evidence>
<proteinExistence type="inferred from homology"/>
<sequence>MEFPWYSIVVPLFVFIFFLHNCLFTTSNNNKKLPPSPTKLPIIGNLHQLGSLPHRSLHQLSKKYGPVMLLHFGSKPVIVASSVDAARDIMKTHDLVCSNRPKSSIAERLFYGSKDVAFSPYGEYWRQIKSVTVLHLLSNKRVQSYRDIREEETSNMIVKIRQECDSNSSSSVIDLRDCLCSLTNNIVSRVALGRKYNEEGQGGMNAKVTLHEFGELLGTFSIGDYIPWLEWINKINGLDNKVEKVAKELDTFLESVIEEHVSRKNKGEYSTGEAKDFVDVLLEIQNGKETGFLLQRDSLKAIILDIFADGTDTTYTALEWIMTELLRHPRAMEKLQNEVRGLAQGKAEVTEDDLGNMQYLKAVIKETFRLHPPDPLLVPRESTEDIKLLGYHIPAKTQVIIDAWTIGRDPLSWENPEDYLPERFLDSNIDLKGLNFELIPFGAGRRGCPGIAFAIVVIELALARLVHKFNFSLPEELDMTEASGVTIRRKSPLLAFPWYFVVVPLFVFIFFLHNCLFTTFNNNKKLPPSPRKLPIIGNLHQLGLHPHRSLHKLSKKYGPVMLLHLGSKPVLVASSVDVVRNILKTHDLVWSTRPKSSIADGLLYGSKGVAFSNYSEYWRQIRSVMVLQLLSNKRVQSYRHVREEETSNMIDKIRQQCDSVIDLRDVLSCMTNNIINRVTIGRTYNEGETGIAVKALLQELLALLGTFNIGEYIPWLKWVNKINGLDNRVKKVAKDLDAFLDSVIEERVIRNNKGEYSAGEAKDFVDVLLEIQNGKETGFPLQRDSLKAILLDSFIAGVDSIYTTLEWIMIELLRNPRAMGKLQNEVRGLAQGKAEITEDDLGNMHYLKAVIKETLRLNPPFPIPVPRESMEDVKLLDYDIPAKTQVLINVWAMGRDPLSWYDPEEYRPERFLNSDIDFRGLNFELIPFGAGRRGCPGIPFAIVIIELALARLVHKFNFALPQGMKKEDLDMSECTGISIRRKLPLLAVATPCVNNLKPIEMGSGREFQNSLAGEAKDFVGVLLEIQNGKETGFPLQRDSLKALLLNEVRGLVQGKAEVTEDDLGNMQYLKAVIKESLRFNPPFPLLVPRESMEDVKLLDYDIPAKTQVLINAWAIGRDPLSWDDPEEYRPERFLNSDIDFRGLNFEFFFTTSNNNKKLPPSPRKLPIIGNLHQLGSHPHRSLHKLSKKYGPVMLLHLGSKPVLVASSVDAARDIMKTHDLVWSSRPKSSIADGLLYGSTDVPFSPYGEYWRQIRSIAVLHLLSNKRVQSYRDIREEETSNMIEKIRQGGDSSNSVIDMRDVLSCMTNNIISRVTTGRTYNGGDSGMPVKALLEELLILLGIFSIGDYIPWLKWVDKINSLDSRVKKVAKDLDTFLESAIEEGVTRNKKAECSVGEAKDFVGVLLEIQDGKETGFPLQRDSLKAILLDSFTAGTDSIYTTLEWIITELLMHPRAMETLQNEVRGLAQGKAEVTEDDLGNMQYLKAVIKETLRLHPPFPLLVPHESMEDVELLDYHIPAKTQVLINAWAIGRDALSWDDPEEYQPERFLNSDIDFRGLNFELIPFGAGRRGCPGITFAIMVIEVALAKIVHKFNFALPKEENLDMTECTGITIRRKSPLLAVATPLLYLCFFTTSNNQNKLPPSPRKLPIIGNLHQLGSHPHRSLHKLSKKYGPVMLLHFGSKPVIVASSVDAARDIMKTNDLVWSNRPKCKMADRLLYDSKDVSFSPYGEYWRQIRSVTVLHLLSNKRVQSYRHVREEETSNMIDEIRKRCDSVIDLRDGGNISDGESGIDAKATLNKFVELLGTFNVGDYIPWLEWVNRITGLDTKVDKVAKELDTFLELAIEEHMLRNEKGENCAGEAKDLVDVLLEIQNGNETGIPLQRDSLKALLLDTFSAGTDTIYTALEWTMTELLMHPRAMEKLQNEVRGFAQGKAEVTEDDLGNMHYLKAVIKETFRLHPPVPLLVPRESMGEVKLLGYHIPAKTQVIINAWTIGRDPLSWDDPEDYRPDRFLNSNIDIKGLNFEVIPFGAGRRGCPGSVFAIVAIELALARIVHKFNLALPKGEELDVTECTGLTIRRKSPLLALATPYST</sequence>
<evidence type="ECO:0000256" key="7">
    <source>
        <dbReference type="ARBA" id="ARBA00023033"/>
    </source>
</evidence>
<evidence type="ECO:0000256" key="3">
    <source>
        <dbReference type="ARBA" id="ARBA00022617"/>
    </source>
</evidence>
<keyword evidence="4 9" id="KW-0479">Metal-binding</keyword>
<evidence type="ECO:0000256" key="10">
    <source>
        <dbReference type="SAM" id="Phobius"/>
    </source>
</evidence>
<evidence type="ECO:0000256" key="1">
    <source>
        <dbReference type="ARBA" id="ARBA00001971"/>
    </source>
</evidence>
<dbReference type="EMBL" id="JACXVP010000003">
    <property type="protein sequence ID" value="KAG5618041.1"/>
    <property type="molecule type" value="Genomic_DNA"/>
</dbReference>
<dbReference type="SUPFAM" id="SSF48264">
    <property type="entry name" value="Cytochrome P450"/>
    <property type="match status" value="5"/>
</dbReference>
<comment type="caution">
    <text evidence="11">The sequence shown here is derived from an EMBL/GenBank/DDBJ whole genome shotgun (WGS) entry which is preliminary data.</text>
</comment>
<dbReference type="InterPro" id="IPR001128">
    <property type="entry name" value="Cyt_P450"/>
</dbReference>
<evidence type="ECO:0000313" key="11">
    <source>
        <dbReference type="EMBL" id="KAG5618041.1"/>
    </source>
</evidence>
<dbReference type="InterPro" id="IPR017972">
    <property type="entry name" value="Cyt_P450_CS"/>
</dbReference>
<keyword evidence="6 9" id="KW-0408">Iron</keyword>
<protein>
    <recommendedName>
        <fullName evidence="13">Cytochrome P450 71A4</fullName>
    </recommendedName>
</protein>
<feature type="transmembrane region" description="Helical" evidence="10">
    <location>
        <begin position="493"/>
        <end position="512"/>
    </location>
</feature>
<dbReference type="PROSITE" id="PS00086">
    <property type="entry name" value="CYTOCHROME_P450"/>
    <property type="match status" value="4"/>
</dbReference>
<dbReference type="PRINTS" id="PR00385">
    <property type="entry name" value="P450"/>
</dbReference>
<gene>
    <name evidence="11" type="ORF">H5410_017865</name>
</gene>
<feature type="transmembrane region" description="Helical" evidence="10">
    <location>
        <begin position="6"/>
        <end position="24"/>
    </location>
</feature>
<dbReference type="GO" id="GO:0004497">
    <property type="term" value="F:monooxygenase activity"/>
    <property type="evidence" value="ECO:0007669"/>
    <property type="project" value="UniProtKB-KW"/>
</dbReference>
<dbReference type="FunFam" id="1.10.630.10:FF:000011">
    <property type="entry name" value="Cytochrome P450 83B1"/>
    <property type="match status" value="4"/>
</dbReference>
<reference evidence="11 12" key="1">
    <citation type="submission" date="2020-09" db="EMBL/GenBank/DDBJ databases">
        <title>De no assembly of potato wild relative species, Solanum commersonii.</title>
        <authorList>
            <person name="Cho K."/>
        </authorList>
    </citation>
    <scope>NUCLEOTIDE SEQUENCE [LARGE SCALE GENOMIC DNA]</scope>
    <source>
        <strain evidence="11">LZ3.2</strain>
        <tissue evidence="11">Leaf</tissue>
    </source>
</reference>
<keyword evidence="7" id="KW-0503">Monooxygenase</keyword>
<dbReference type="GO" id="GO:0020037">
    <property type="term" value="F:heme binding"/>
    <property type="evidence" value="ECO:0007669"/>
    <property type="project" value="InterPro"/>
</dbReference>
<evidence type="ECO:0000256" key="5">
    <source>
        <dbReference type="ARBA" id="ARBA00023002"/>
    </source>
</evidence>